<protein>
    <submittedName>
        <fullName evidence="2">Uncharacterized protein</fullName>
    </submittedName>
</protein>
<evidence type="ECO:0000313" key="3">
    <source>
        <dbReference type="Proteomes" id="UP000552700"/>
    </source>
</evidence>
<evidence type="ECO:0000313" key="2">
    <source>
        <dbReference type="EMBL" id="MBB6125437.1"/>
    </source>
</evidence>
<dbReference type="AlphaFoldDB" id="A0A841J3Q0"/>
<comment type="caution">
    <text evidence="2">The sequence shown here is derived from an EMBL/GenBank/DDBJ whole genome shotgun (WGS) entry which is preliminary data.</text>
</comment>
<reference evidence="2 3" key="1">
    <citation type="submission" date="2020-08" db="EMBL/GenBank/DDBJ databases">
        <title>Genomic Encyclopedia of Type Strains, Phase IV (KMG-IV): sequencing the most valuable type-strain genomes for metagenomic binning, comparative biology and taxonomic classification.</title>
        <authorList>
            <person name="Goeker M."/>
        </authorList>
    </citation>
    <scope>NUCLEOTIDE SEQUENCE [LARGE SCALE GENOMIC DNA]</scope>
    <source>
        <strain evidence="2 3">DSM 102255</strain>
    </source>
</reference>
<dbReference type="Proteomes" id="UP000552700">
    <property type="component" value="Unassembled WGS sequence"/>
</dbReference>
<accession>A0A841J3Q0</accession>
<feature type="compositionally biased region" description="Basic and acidic residues" evidence="1">
    <location>
        <begin position="40"/>
        <end position="50"/>
    </location>
</feature>
<organism evidence="2 3">
    <name type="scientific">Sphingobium subterraneum</name>
    <dbReference type="NCBI Taxonomy" id="627688"/>
    <lineage>
        <taxon>Bacteria</taxon>
        <taxon>Pseudomonadati</taxon>
        <taxon>Pseudomonadota</taxon>
        <taxon>Alphaproteobacteria</taxon>
        <taxon>Sphingomonadales</taxon>
        <taxon>Sphingomonadaceae</taxon>
        <taxon>Sphingobium</taxon>
    </lineage>
</organism>
<keyword evidence="3" id="KW-1185">Reference proteome</keyword>
<sequence length="84" mass="9095">MTDPLSETVSRPVVWCIARARDGDGGEGKSAGGPMQETPHPQERASKARGTECGNLDGAAPSLLTGDVWHPADHRHHQCQKRQR</sequence>
<name>A0A841J3Q0_9SPHN</name>
<gene>
    <name evidence="2" type="ORF">FHS92_003199</name>
</gene>
<proteinExistence type="predicted"/>
<dbReference type="EMBL" id="JACIJP010000007">
    <property type="protein sequence ID" value="MBB6125437.1"/>
    <property type="molecule type" value="Genomic_DNA"/>
</dbReference>
<feature type="region of interest" description="Disordered" evidence="1">
    <location>
        <begin position="20"/>
        <end position="84"/>
    </location>
</feature>
<evidence type="ECO:0000256" key="1">
    <source>
        <dbReference type="SAM" id="MobiDB-lite"/>
    </source>
</evidence>
<feature type="compositionally biased region" description="Basic residues" evidence="1">
    <location>
        <begin position="73"/>
        <end position="84"/>
    </location>
</feature>